<evidence type="ECO:0000256" key="2">
    <source>
        <dbReference type="SAM" id="Phobius"/>
    </source>
</evidence>
<keyword evidence="2" id="KW-0812">Transmembrane</keyword>
<name>A0A445B7Q8_ARAHY</name>
<evidence type="ECO:0000256" key="1">
    <source>
        <dbReference type="SAM" id="MobiDB-lite"/>
    </source>
</evidence>
<keyword evidence="2" id="KW-0472">Membrane</keyword>
<gene>
    <name evidence="3" type="ORF">Ahy_A10g049690</name>
</gene>
<dbReference type="STRING" id="3818.A0A445B7Q8"/>
<protein>
    <submittedName>
        <fullName evidence="3">Uncharacterized protein</fullName>
    </submittedName>
</protein>
<feature type="region of interest" description="Disordered" evidence="1">
    <location>
        <begin position="56"/>
        <end position="80"/>
    </location>
</feature>
<reference evidence="3 4" key="1">
    <citation type="submission" date="2019-01" db="EMBL/GenBank/DDBJ databases">
        <title>Sequencing of cultivated peanut Arachis hypogaea provides insights into genome evolution and oil improvement.</title>
        <authorList>
            <person name="Chen X."/>
        </authorList>
    </citation>
    <scope>NUCLEOTIDE SEQUENCE [LARGE SCALE GENOMIC DNA]</scope>
    <source>
        <strain evidence="4">cv. Fuhuasheng</strain>
        <tissue evidence="3">Leaves</tissue>
    </source>
</reference>
<accession>A0A445B7Q8</accession>
<proteinExistence type="predicted"/>
<feature type="compositionally biased region" description="Basic residues" evidence="1">
    <location>
        <begin position="64"/>
        <end position="80"/>
    </location>
</feature>
<sequence>MNEGGRSFGCTVPRPTTVELLHVIVPSMEPQARVATNPSRRERAAMREKGLALTAASSPPLEGRRRRAGHHRHHCQATLEKRHRRRGSIIAIAISIVISAAAATSSAIAAVVTTKWIEYYNLRTFLYNIVGQGLLRPLHLFAVRASDSHNGNHAGPLHKLGLSNAECKATVVAGNVPEAPPVPPKLASLVGTPVVPSLASLTQPEDAGTKGSFSKDDNIACEYRVSFMKSPTENEAYNDNGFVPRSIRGNNKLKVDKCFSTPGMAPHLGKL</sequence>
<evidence type="ECO:0000313" key="3">
    <source>
        <dbReference type="EMBL" id="RYR34696.1"/>
    </source>
</evidence>
<keyword evidence="2" id="KW-1133">Transmembrane helix</keyword>
<comment type="caution">
    <text evidence="3">The sequence shown here is derived from an EMBL/GenBank/DDBJ whole genome shotgun (WGS) entry which is preliminary data.</text>
</comment>
<organism evidence="3 4">
    <name type="scientific">Arachis hypogaea</name>
    <name type="common">Peanut</name>
    <dbReference type="NCBI Taxonomy" id="3818"/>
    <lineage>
        <taxon>Eukaryota</taxon>
        <taxon>Viridiplantae</taxon>
        <taxon>Streptophyta</taxon>
        <taxon>Embryophyta</taxon>
        <taxon>Tracheophyta</taxon>
        <taxon>Spermatophyta</taxon>
        <taxon>Magnoliopsida</taxon>
        <taxon>eudicotyledons</taxon>
        <taxon>Gunneridae</taxon>
        <taxon>Pentapetalae</taxon>
        <taxon>rosids</taxon>
        <taxon>fabids</taxon>
        <taxon>Fabales</taxon>
        <taxon>Fabaceae</taxon>
        <taxon>Papilionoideae</taxon>
        <taxon>50 kb inversion clade</taxon>
        <taxon>dalbergioids sensu lato</taxon>
        <taxon>Dalbergieae</taxon>
        <taxon>Pterocarpus clade</taxon>
        <taxon>Arachis</taxon>
    </lineage>
</organism>
<dbReference type="Proteomes" id="UP000289738">
    <property type="component" value="Chromosome A10"/>
</dbReference>
<dbReference type="EMBL" id="SDMP01000010">
    <property type="protein sequence ID" value="RYR34696.1"/>
    <property type="molecule type" value="Genomic_DNA"/>
</dbReference>
<dbReference type="AlphaFoldDB" id="A0A445B7Q8"/>
<evidence type="ECO:0000313" key="4">
    <source>
        <dbReference type="Proteomes" id="UP000289738"/>
    </source>
</evidence>
<feature type="transmembrane region" description="Helical" evidence="2">
    <location>
        <begin position="89"/>
        <end position="112"/>
    </location>
</feature>
<keyword evidence="4" id="KW-1185">Reference proteome</keyword>